<feature type="compositionally biased region" description="Basic and acidic residues" evidence="1">
    <location>
        <begin position="1"/>
        <end position="10"/>
    </location>
</feature>
<evidence type="ECO:0000256" key="1">
    <source>
        <dbReference type="SAM" id="MobiDB-lite"/>
    </source>
</evidence>
<feature type="compositionally biased region" description="Acidic residues" evidence="1">
    <location>
        <begin position="34"/>
        <end position="44"/>
    </location>
</feature>
<comment type="caution">
    <text evidence="2">The sequence shown here is derived from an EMBL/GenBank/DDBJ whole genome shotgun (WGS) entry which is preliminary data.</text>
</comment>
<organism evidence="2 3">
    <name type="scientific">Coprococcus eutactus</name>
    <dbReference type="NCBI Taxonomy" id="33043"/>
    <lineage>
        <taxon>Bacteria</taxon>
        <taxon>Bacillati</taxon>
        <taxon>Bacillota</taxon>
        <taxon>Clostridia</taxon>
        <taxon>Lachnospirales</taxon>
        <taxon>Lachnospiraceae</taxon>
        <taxon>Coprococcus</taxon>
    </lineage>
</organism>
<dbReference type="Proteomes" id="UP000283295">
    <property type="component" value="Unassembled WGS sequence"/>
</dbReference>
<feature type="region of interest" description="Disordered" evidence="1">
    <location>
        <begin position="1"/>
        <end position="64"/>
    </location>
</feature>
<dbReference type="OrthoDB" id="1937848at2"/>
<dbReference type="AlphaFoldDB" id="A0A412IR88"/>
<proteinExistence type="predicted"/>
<name>A0A412IR88_9FIRM</name>
<evidence type="ECO:0000313" key="3">
    <source>
        <dbReference type="Proteomes" id="UP000283295"/>
    </source>
</evidence>
<protein>
    <submittedName>
        <fullName evidence="2">Uncharacterized protein</fullName>
    </submittedName>
</protein>
<sequence>MREKNKEQHKEHHRFNMSFDNLAIPEVNTKSHDDNEDNVGEDDPSVTYDTVAIPEIHIRKKKDK</sequence>
<evidence type="ECO:0000313" key="2">
    <source>
        <dbReference type="EMBL" id="RGS41446.1"/>
    </source>
</evidence>
<reference evidence="2 3" key="1">
    <citation type="submission" date="2018-08" db="EMBL/GenBank/DDBJ databases">
        <title>A genome reference for cultivated species of the human gut microbiota.</title>
        <authorList>
            <person name="Zou Y."/>
            <person name="Xue W."/>
            <person name="Luo G."/>
        </authorList>
    </citation>
    <scope>NUCLEOTIDE SEQUENCE [LARGE SCALE GENOMIC DNA]</scope>
    <source>
        <strain evidence="2 3">AF22-21</strain>
    </source>
</reference>
<gene>
    <name evidence="2" type="ORF">DWX94_08430</name>
</gene>
<dbReference type="EMBL" id="QRVK01000019">
    <property type="protein sequence ID" value="RGS41446.1"/>
    <property type="molecule type" value="Genomic_DNA"/>
</dbReference>
<accession>A0A412IR88</accession>